<reference evidence="7 8" key="1">
    <citation type="journal article" date="2019" name="Commun. Biol.">
        <title>The bagworm genome reveals a unique fibroin gene that provides high tensile strength.</title>
        <authorList>
            <person name="Kono N."/>
            <person name="Nakamura H."/>
            <person name="Ohtoshi R."/>
            <person name="Tomita M."/>
            <person name="Numata K."/>
            <person name="Arakawa K."/>
        </authorList>
    </citation>
    <scope>NUCLEOTIDE SEQUENCE [LARGE SCALE GENOMIC DNA]</scope>
</reference>
<evidence type="ECO:0000256" key="6">
    <source>
        <dbReference type="SAM" id="MobiDB-lite"/>
    </source>
</evidence>
<comment type="caution">
    <text evidence="7">The sequence shown here is derived from an EMBL/GenBank/DDBJ whole genome shotgun (WGS) entry which is preliminary data.</text>
</comment>
<accession>A0A4C1SMQ7</accession>
<evidence type="ECO:0000256" key="4">
    <source>
        <dbReference type="ARBA" id="ARBA00023242"/>
    </source>
</evidence>
<feature type="compositionally biased region" description="Basic and acidic residues" evidence="6">
    <location>
        <begin position="19"/>
        <end position="37"/>
    </location>
</feature>
<evidence type="ECO:0000256" key="5">
    <source>
        <dbReference type="PIRNR" id="PIRNR015952"/>
    </source>
</evidence>
<dbReference type="PIRSF" id="PIRSF015952">
    <property type="entry name" value="U3snoRNP11"/>
    <property type="match status" value="1"/>
</dbReference>
<dbReference type="STRING" id="151549.A0A4C1SMQ7"/>
<name>A0A4C1SMQ7_EUMVA</name>
<evidence type="ECO:0000313" key="7">
    <source>
        <dbReference type="EMBL" id="GBP03196.1"/>
    </source>
</evidence>
<sequence length="252" mass="29950">MSSWKKAAKANQKTHKERHQPESRKHLGLLEKKKDYKQRAEDYHKKGKVLKILHKRALDKNPDEFYFHMINSKIKDGVHHEIKKGVVNTPEQLKLMQTQDLKYINMKRTIESRNIERLQAQLHMTDIADATPNTHVFFVDEEEAKDFDIAKRLDTHPSLLIRKSNRPKLSQLNKMTLPEINEKTAEELQKLRQKQYKKLSQHIEREKNLTVLQQKIEIKKHLQNVKILKPKKIKNETATSAPIYEFPYIRKK</sequence>
<dbReference type="OrthoDB" id="29058at2759"/>
<dbReference type="AlphaFoldDB" id="A0A4C1SMQ7"/>
<keyword evidence="8" id="KW-1185">Reference proteome</keyword>
<feature type="region of interest" description="Disordered" evidence="6">
    <location>
        <begin position="1"/>
        <end position="37"/>
    </location>
</feature>
<comment type="similarity">
    <text evidence="2 5">Belongs to the UTP11 family.</text>
</comment>
<dbReference type="Pfam" id="PF03998">
    <property type="entry name" value="Utp11"/>
    <property type="match status" value="1"/>
</dbReference>
<protein>
    <recommendedName>
        <fullName evidence="5">U3 small nucleolar RNA-associated protein 11</fullName>
        <shortName evidence="5">U3 snoRNA-associated protein 11</shortName>
    </recommendedName>
</protein>
<keyword evidence="3 5" id="KW-0698">rRNA processing</keyword>
<keyword evidence="4 5" id="KW-0539">Nucleus</keyword>
<dbReference type="PANTHER" id="PTHR12838:SF0">
    <property type="entry name" value="U3 SMALL NUCLEOLAR RNA-ASSOCIATED PROTEIN 11-RELATED"/>
    <property type="match status" value="1"/>
</dbReference>
<evidence type="ECO:0000256" key="2">
    <source>
        <dbReference type="ARBA" id="ARBA00008105"/>
    </source>
</evidence>
<organism evidence="7 8">
    <name type="scientific">Eumeta variegata</name>
    <name type="common">Bagworm moth</name>
    <name type="synonym">Eumeta japonica</name>
    <dbReference type="NCBI Taxonomy" id="151549"/>
    <lineage>
        <taxon>Eukaryota</taxon>
        <taxon>Metazoa</taxon>
        <taxon>Ecdysozoa</taxon>
        <taxon>Arthropoda</taxon>
        <taxon>Hexapoda</taxon>
        <taxon>Insecta</taxon>
        <taxon>Pterygota</taxon>
        <taxon>Neoptera</taxon>
        <taxon>Endopterygota</taxon>
        <taxon>Lepidoptera</taxon>
        <taxon>Glossata</taxon>
        <taxon>Ditrysia</taxon>
        <taxon>Tineoidea</taxon>
        <taxon>Psychidae</taxon>
        <taxon>Oiketicinae</taxon>
        <taxon>Eumeta</taxon>
    </lineage>
</organism>
<feature type="compositionally biased region" description="Basic residues" evidence="6">
    <location>
        <begin position="1"/>
        <end position="18"/>
    </location>
</feature>
<evidence type="ECO:0000256" key="1">
    <source>
        <dbReference type="ARBA" id="ARBA00004604"/>
    </source>
</evidence>
<dbReference type="Proteomes" id="UP000299102">
    <property type="component" value="Unassembled WGS sequence"/>
</dbReference>
<comment type="subcellular location">
    <subcellularLocation>
        <location evidence="1 5">Nucleus</location>
        <location evidence="1 5">Nucleolus</location>
    </subcellularLocation>
</comment>
<dbReference type="EMBL" id="BGZK01000009">
    <property type="protein sequence ID" value="GBP03196.1"/>
    <property type="molecule type" value="Genomic_DNA"/>
</dbReference>
<dbReference type="GO" id="GO:0032040">
    <property type="term" value="C:small-subunit processome"/>
    <property type="evidence" value="ECO:0007669"/>
    <property type="project" value="UniProtKB-UniRule"/>
</dbReference>
<evidence type="ECO:0000256" key="3">
    <source>
        <dbReference type="ARBA" id="ARBA00022552"/>
    </source>
</evidence>
<dbReference type="InterPro" id="IPR007144">
    <property type="entry name" value="SSU_processome_Utp11"/>
</dbReference>
<comment type="subunit">
    <text evidence="5">Component of the ribosomal small subunit (SSU) processome.</text>
</comment>
<comment type="function">
    <text evidence="5">Involved in nucleolar processing of pre-18S ribosomal RNA.</text>
</comment>
<evidence type="ECO:0000313" key="8">
    <source>
        <dbReference type="Proteomes" id="UP000299102"/>
    </source>
</evidence>
<proteinExistence type="inferred from homology"/>
<gene>
    <name evidence="7" type="primary">UTP11</name>
    <name evidence="7" type="ORF">EVAR_2636_1</name>
</gene>
<dbReference type="GO" id="GO:0006364">
    <property type="term" value="P:rRNA processing"/>
    <property type="evidence" value="ECO:0007669"/>
    <property type="project" value="UniProtKB-UniRule"/>
</dbReference>
<dbReference type="PANTHER" id="PTHR12838">
    <property type="entry name" value="U3 SMALL NUCLEOLAR RNA-ASSOCIATED PROTEIN 11"/>
    <property type="match status" value="1"/>
</dbReference>